<dbReference type="RefSeq" id="XP_005703226.1">
    <property type="nucleotide sequence ID" value="XM_005703169.1"/>
</dbReference>
<protein>
    <submittedName>
        <fullName evidence="1">Uncharacterized protein</fullName>
    </submittedName>
</protein>
<accession>M2VU32</accession>
<keyword evidence="2" id="KW-1185">Reference proteome</keyword>
<dbReference type="KEGG" id="gsl:Gasu_57100"/>
<dbReference type="GeneID" id="17085664"/>
<proteinExistence type="predicted"/>
<dbReference type="Gramene" id="EME26706">
    <property type="protein sequence ID" value="EME26706"/>
    <property type="gene ID" value="Gasu_57100"/>
</dbReference>
<dbReference type="Proteomes" id="UP000030680">
    <property type="component" value="Unassembled WGS sequence"/>
</dbReference>
<dbReference type="OrthoDB" id="10332138at2759"/>
<gene>
    <name evidence="1" type="ORF">Gasu_57100</name>
</gene>
<organism evidence="1 2">
    <name type="scientific">Galdieria sulphuraria</name>
    <name type="common">Red alga</name>
    <dbReference type="NCBI Taxonomy" id="130081"/>
    <lineage>
        <taxon>Eukaryota</taxon>
        <taxon>Rhodophyta</taxon>
        <taxon>Bangiophyceae</taxon>
        <taxon>Galdieriales</taxon>
        <taxon>Galdieriaceae</taxon>
        <taxon>Galdieria</taxon>
    </lineage>
</organism>
<reference evidence="2" key="1">
    <citation type="journal article" date="2013" name="Science">
        <title>Gene transfer from bacteria and archaea facilitated evolution of an extremophilic eukaryote.</title>
        <authorList>
            <person name="Schonknecht G."/>
            <person name="Chen W.H."/>
            <person name="Ternes C.M."/>
            <person name="Barbier G.G."/>
            <person name="Shrestha R.P."/>
            <person name="Stanke M."/>
            <person name="Brautigam A."/>
            <person name="Baker B.J."/>
            <person name="Banfield J.F."/>
            <person name="Garavito R.M."/>
            <person name="Carr K."/>
            <person name="Wilkerson C."/>
            <person name="Rensing S.A."/>
            <person name="Gagneul D."/>
            <person name="Dickenson N.E."/>
            <person name="Oesterhelt C."/>
            <person name="Lercher M.J."/>
            <person name="Weber A.P."/>
        </authorList>
    </citation>
    <scope>NUCLEOTIDE SEQUENCE [LARGE SCALE GENOMIC DNA]</scope>
    <source>
        <strain evidence="2">074W</strain>
    </source>
</reference>
<evidence type="ECO:0000313" key="1">
    <source>
        <dbReference type="EMBL" id="EME26706.1"/>
    </source>
</evidence>
<sequence>MAPNIFPTCLCHQSLLVLADPIEERKVSVGFLVALHFALSSYKVTYLCDKERVEKDFEAALVTLSNPRCVVALRNIVFLYLRDVDDFLQVCVKAPLICSSDSVVVMPDLLQYFCLESCTSSHSNQKVLEGLALLNMFTKKQATTNEETTCLLQGDKGNPLFFICFITKPVTLHVMLNRLFDEETCLTPEQRKLLWQELEK</sequence>
<dbReference type="EMBL" id="KB454544">
    <property type="protein sequence ID" value="EME26706.1"/>
    <property type="molecule type" value="Genomic_DNA"/>
</dbReference>
<dbReference type="AlphaFoldDB" id="M2VU32"/>
<name>M2VU32_GALSU</name>
<evidence type="ECO:0000313" key="2">
    <source>
        <dbReference type="Proteomes" id="UP000030680"/>
    </source>
</evidence>